<reference evidence="2 3" key="1">
    <citation type="journal article" date="2015" name="Genome Announc.">
        <title>Expanding the biotechnology potential of lactobacilli through comparative genomics of 213 strains and associated genera.</title>
        <authorList>
            <person name="Sun Z."/>
            <person name="Harris H.M."/>
            <person name="McCann A."/>
            <person name="Guo C."/>
            <person name="Argimon S."/>
            <person name="Zhang W."/>
            <person name="Yang X."/>
            <person name="Jeffery I.B."/>
            <person name="Cooney J.C."/>
            <person name="Kagawa T.F."/>
            <person name="Liu W."/>
            <person name="Song Y."/>
            <person name="Salvetti E."/>
            <person name="Wrobel A."/>
            <person name="Rasinkangas P."/>
            <person name="Parkhill J."/>
            <person name="Rea M.C."/>
            <person name="O'Sullivan O."/>
            <person name="Ritari J."/>
            <person name="Douillard F.P."/>
            <person name="Paul Ross R."/>
            <person name="Yang R."/>
            <person name="Briner A.E."/>
            <person name="Felis G.E."/>
            <person name="de Vos W.M."/>
            <person name="Barrangou R."/>
            <person name="Klaenhammer T.R."/>
            <person name="Caufield P.W."/>
            <person name="Cui Y."/>
            <person name="Zhang H."/>
            <person name="O'Toole P.W."/>
        </authorList>
    </citation>
    <scope>NUCLEOTIDE SEQUENCE [LARGE SCALE GENOMIC DNA]</scope>
    <source>
        <strain evidence="2 3">DSM 16698</strain>
    </source>
</reference>
<gene>
    <name evidence="2" type="ORF">IV44_GL000741</name>
</gene>
<dbReference type="NCBIfam" id="TIGR03830">
    <property type="entry name" value="CxxCG_CxxCG_HTH"/>
    <property type="match status" value="1"/>
</dbReference>
<dbReference type="Gene3D" id="1.10.260.40">
    <property type="entry name" value="lambda repressor-like DNA-binding domains"/>
    <property type="match status" value="1"/>
</dbReference>
<dbReference type="InterPro" id="IPR022452">
    <property type="entry name" value="MqsA"/>
</dbReference>
<dbReference type="InterPro" id="IPR001387">
    <property type="entry name" value="Cro/C1-type_HTH"/>
</dbReference>
<dbReference type="Pfam" id="PF15731">
    <property type="entry name" value="MqsA_antitoxin"/>
    <property type="match status" value="1"/>
</dbReference>
<dbReference type="RefSeq" id="WP_056985541.1">
    <property type="nucleotide sequence ID" value="NZ_JQBQ01000024.1"/>
</dbReference>
<dbReference type="SUPFAM" id="SSF47413">
    <property type="entry name" value="lambda repressor-like DNA-binding domains"/>
    <property type="match status" value="1"/>
</dbReference>
<accession>A0A0R2KV72</accession>
<feature type="domain" description="HTH cro/C1-type" evidence="1">
    <location>
        <begin position="65"/>
        <end position="117"/>
    </location>
</feature>
<dbReference type="CDD" id="cd00093">
    <property type="entry name" value="HTH_XRE"/>
    <property type="match status" value="1"/>
</dbReference>
<dbReference type="PROSITE" id="PS50943">
    <property type="entry name" value="HTH_CROC1"/>
    <property type="match status" value="1"/>
</dbReference>
<dbReference type="GO" id="GO:0003677">
    <property type="term" value="F:DNA binding"/>
    <property type="evidence" value="ECO:0007669"/>
    <property type="project" value="InterPro"/>
</dbReference>
<evidence type="ECO:0000313" key="2">
    <source>
        <dbReference type="EMBL" id="KRN90132.1"/>
    </source>
</evidence>
<dbReference type="PATRIC" id="fig|695563.3.peg.793"/>
<dbReference type="AlphaFoldDB" id="A0A0R2KV72"/>
<sequence>MTETYVKNYTNTFEIKGEDIEITAPARFDSKTNKIVDDMELDNQAVKMAQDKYRKKYNYVSPNDIKALRQKWNLTQKQLANIIGWSPSTIALYEVGEIPTKSNNRLLKVLIKDPQAMKDFIEESVDREEL</sequence>
<protein>
    <submittedName>
        <fullName evidence="2">XRE family transcriptional regulator</fullName>
    </submittedName>
</protein>
<name>A0A0R2KV72_LACAM</name>
<evidence type="ECO:0000259" key="1">
    <source>
        <dbReference type="PROSITE" id="PS50943"/>
    </source>
</evidence>
<dbReference type="Proteomes" id="UP000051529">
    <property type="component" value="Unassembled WGS sequence"/>
</dbReference>
<dbReference type="InterPro" id="IPR032758">
    <property type="entry name" value="MqsA/HigA-2"/>
</dbReference>
<proteinExistence type="predicted"/>
<organism evidence="2 3">
    <name type="scientific">Lactobacillus amylovorus subsp. animalium DSM 16698</name>
    <dbReference type="NCBI Taxonomy" id="695563"/>
    <lineage>
        <taxon>Bacteria</taxon>
        <taxon>Bacillati</taxon>
        <taxon>Bacillota</taxon>
        <taxon>Bacilli</taxon>
        <taxon>Lactobacillales</taxon>
        <taxon>Lactobacillaceae</taxon>
        <taxon>Lactobacillus</taxon>
        <taxon>Lactobacillus amylovorus subsp. animalium</taxon>
    </lineage>
</organism>
<evidence type="ECO:0000313" key="3">
    <source>
        <dbReference type="Proteomes" id="UP000051529"/>
    </source>
</evidence>
<dbReference type="InterPro" id="IPR010982">
    <property type="entry name" value="Lambda_DNA-bd_dom_sf"/>
</dbReference>
<dbReference type="EMBL" id="JQBQ01000024">
    <property type="protein sequence ID" value="KRN90132.1"/>
    <property type="molecule type" value="Genomic_DNA"/>
</dbReference>
<comment type="caution">
    <text evidence="2">The sequence shown here is derived from an EMBL/GenBank/DDBJ whole genome shotgun (WGS) entry which is preliminary data.</text>
</comment>